<keyword evidence="1" id="KW-0677">Repeat</keyword>
<accession>A8P2I0</accession>
<reference evidence="4 5" key="1">
    <citation type="journal article" date="2010" name="Proc. Natl. Acad. Sci. U.S.A.">
        <title>Insights into evolution of multicellular fungi from the assembled chromosomes of the mushroom Coprinopsis cinerea (Coprinus cinereus).</title>
        <authorList>
            <person name="Stajich J.E."/>
            <person name="Wilke S.K."/>
            <person name="Ahren D."/>
            <person name="Au C.H."/>
            <person name="Birren B.W."/>
            <person name="Borodovsky M."/>
            <person name="Burns C."/>
            <person name="Canback B."/>
            <person name="Casselton L.A."/>
            <person name="Cheng C.K."/>
            <person name="Deng J."/>
            <person name="Dietrich F.S."/>
            <person name="Fargo D.C."/>
            <person name="Farman M.L."/>
            <person name="Gathman A.C."/>
            <person name="Goldberg J."/>
            <person name="Guigo R."/>
            <person name="Hoegger P.J."/>
            <person name="Hooker J.B."/>
            <person name="Huggins A."/>
            <person name="James T.Y."/>
            <person name="Kamada T."/>
            <person name="Kilaru S."/>
            <person name="Kodira C."/>
            <person name="Kues U."/>
            <person name="Kupfer D."/>
            <person name="Kwan H.S."/>
            <person name="Lomsadze A."/>
            <person name="Li W."/>
            <person name="Lilly W.W."/>
            <person name="Ma L.J."/>
            <person name="Mackey A.J."/>
            <person name="Manning G."/>
            <person name="Martin F."/>
            <person name="Muraguchi H."/>
            <person name="Natvig D.O."/>
            <person name="Palmerini H."/>
            <person name="Ramesh M.A."/>
            <person name="Rehmeyer C.J."/>
            <person name="Roe B.A."/>
            <person name="Shenoy N."/>
            <person name="Stanke M."/>
            <person name="Ter-Hovhannisyan V."/>
            <person name="Tunlid A."/>
            <person name="Velagapudi R."/>
            <person name="Vision T.J."/>
            <person name="Zeng Q."/>
            <person name="Zolan M.E."/>
            <person name="Pukkila P.J."/>
        </authorList>
    </citation>
    <scope>NUCLEOTIDE SEQUENCE [LARGE SCALE GENOMIC DNA]</scope>
    <source>
        <strain evidence="5">Okayama-7 / 130 / ATCC MYA-4618 / FGSC 9003</strain>
    </source>
</reference>
<dbReference type="InParanoid" id="A8P2I0"/>
<dbReference type="RefSeq" id="XP_001838326.2">
    <property type="nucleotide sequence ID" value="XM_001838274.2"/>
</dbReference>
<dbReference type="KEGG" id="cci:CC1G_04770"/>
<dbReference type="Proteomes" id="UP000001861">
    <property type="component" value="Unassembled WGS sequence"/>
</dbReference>
<feature type="region of interest" description="Disordered" evidence="2">
    <location>
        <begin position="584"/>
        <end position="634"/>
    </location>
</feature>
<dbReference type="InterPro" id="IPR056884">
    <property type="entry name" value="NPHP3-like_N"/>
</dbReference>
<comment type="caution">
    <text evidence="4">The sequence shown here is derived from an EMBL/GenBank/DDBJ whole genome shotgun (WGS) entry which is preliminary data.</text>
</comment>
<dbReference type="eggNOG" id="ENOG502SR36">
    <property type="taxonomic scope" value="Eukaryota"/>
</dbReference>
<feature type="region of interest" description="Disordered" evidence="2">
    <location>
        <begin position="442"/>
        <end position="475"/>
    </location>
</feature>
<dbReference type="STRING" id="240176.A8P2I0"/>
<dbReference type="HOGENOM" id="CLU_372546_0_0_1"/>
<evidence type="ECO:0000313" key="4">
    <source>
        <dbReference type="EMBL" id="EAU83514.2"/>
    </source>
</evidence>
<dbReference type="InterPro" id="IPR027417">
    <property type="entry name" value="P-loop_NTPase"/>
</dbReference>
<feature type="domain" description="Nephrocystin 3-like N-terminal" evidence="3">
    <location>
        <begin position="80"/>
        <end position="153"/>
    </location>
</feature>
<name>A8P2I0_COPC7</name>
<dbReference type="OrthoDB" id="4760524at2759"/>
<feature type="compositionally biased region" description="Basic residues" evidence="2">
    <location>
        <begin position="613"/>
        <end position="634"/>
    </location>
</feature>
<dbReference type="AlphaFoldDB" id="A8P2I0"/>
<keyword evidence="5" id="KW-1185">Reference proteome</keyword>
<dbReference type="VEuPathDB" id="FungiDB:CC1G_04770"/>
<evidence type="ECO:0000259" key="3">
    <source>
        <dbReference type="Pfam" id="PF24883"/>
    </source>
</evidence>
<dbReference type="Pfam" id="PF24883">
    <property type="entry name" value="NPHP3_N"/>
    <property type="match status" value="1"/>
</dbReference>
<sequence>MAFKGASQCSVTDSEINVLSRGSVQVNYRKNVLHNHTSVVQDPLTNLLDSCKLEATHESASAAREPKCIAGTRDEVITDVLKWAVNPYSKRMLYFHGPAGAGKTCIQREVADRLHEKNALGGSYFFSSRGLDEGRPVVATLVYQVMELVPACHLEDRENLLTILPVLITDKRIPFRVIISTRPERDIRVAFEGEPLKPLTRTIRLGDYDGTPDIGEYLQVGFAGIRATHPWRSSIPRRWPPAKDLEYLVFKSSSQFIIASTVIKYVAKSDNDPVESLRRILYHPAIHSNKENPFEFVDNLYTAILQASNPTALTKRLLHVIMVAEAPTSSPRNESFTLHDFLGLRQGAADAALCDLHSLVNVPDQPSGCNAPPIPRFYHKSLEDYLSTPARCGDLYQSRKRTNTYLAERCVHHLEEWGRGDKVRNSSLVAYSREFWEVYTQRALPPPPPPGKTRKRRRHTAENNSSDYTVRPSSRPLASLPPALKSFDPTLIVHHTFVHPPRLYDPFRPSFALQGLLDTRKAVHHSLCTSSSCSALCAKLLQIEGALPAIVSFFSSVKLSATVAERVALLPQLDELLQPKPKETLEVFSEEESSSPVDSGSTSDETIAQVLKKPAKRKRSSHMLQFKKLKIGSK</sequence>
<dbReference type="EMBL" id="AACS02000013">
    <property type="protein sequence ID" value="EAU83514.2"/>
    <property type="molecule type" value="Genomic_DNA"/>
</dbReference>
<organism evidence="4 5">
    <name type="scientific">Coprinopsis cinerea (strain Okayama-7 / 130 / ATCC MYA-4618 / FGSC 9003)</name>
    <name type="common">Inky cap fungus</name>
    <name type="synonym">Hormographiella aspergillata</name>
    <dbReference type="NCBI Taxonomy" id="240176"/>
    <lineage>
        <taxon>Eukaryota</taxon>
        <taxon>Fungi</taxon>
        <taxon>Dikarya</taxon>
        <taxon>Basidiomycota</taxon>
        <taxon>Agaricomycotina</taxon>
        <taxon>Agaricomycetes</taxon>
        <taxon>Agaricomycetidae</taxon>
        <taxon>Agaricales</taxon>
        <taxon>Agaricineae</taxon>
        <taxon>Psathyrellaceae</taxon>
        <taxon>Coprinopsis</taxon>
    </lineage>
</organism>
<dbReference type="SUPFAM" id="SSF52540">
    <property type="entry name" value="P-loop containing nucleoside triphosphate hydrolases"/>
    <property type="match status" value="1"/>
</dbReference>
<evidence type="ECO:0000256" key="1">
    <source>
        <dbReference type="ARBA" id="ARBA00022737"/>
    </source>
</evidence>
<proteinExistence type="predicted"/>
<evidence type="ECO:0000256" key="2">
    <source>
        <dbReference type="SAM" id="MobiDB-lite"/>
    </source>
</evidence>
<evidence type="ECO:0000313" key="5">
    <source>
        <dbReference type="Proteomes" id="UP000001861"/>
    </source>
</evidence>
<dbReference type="OMA" id="SATWITH"/>
<protein>
    <recommendedName>
        <fullName evidence="3">Nephrocystin 3-like N-terminal domain-containing protein</fullName>
    </recommendedName>
</protein>
<feature type="compositionally biased region" description="Low complexity" evidence="2">
    <location>
        <begin position="594"/>
        <end position="605"/>
    </location>
</feature>
<gene>
    <name evidence="4" type="ORF">CC1G_04770</name>
</gene>
<dbReference type="GeneID" id="6014906"/>